<proteinExistence type="predicted"/>
<dbReference type="AlphaFoldDB" id="A0A926P0F1"/>
<evidence type="ECO:0000313" key="3">
    <source>
        <dbReference type="Proteomes" id="UP000598467"/>
    </source>
</evidence>
<sequence>MSNTDADPFSDLEKPTGPAPFAIGFDRSSGDAMVYGGLFLGGLLVVVSIAADMPVMALVALAPLAVAFWHYPMLDRRVPQIGANADGFFVERIGFIDWASIRKFDLRRTAVRNIELARLEVSLTRPLADAVSGPQIYPAWKKVMMRNWKARREADGTDTLVIQLHTLSADPEQILERLRAYRKV</sequence>
<comment type="caution">
    <text evidence="2">The sequence shown here is derived from an EMBL/GenBank/DDBJ whole genome shotgun (WGS) entry which is preliminary data.</text>
</comment>
<keyword evidence="1" id="KW-0472">Membrane</keyword>
<evidence type="ECO:0000313" key="2">
    <source>
        <dbReference type="EMBL" id="MBD1547651.1"/>
    </source>
</evidence>
<reference evidence="2" key="1">
    <citation type="submission" date="2020-05" db="EMBL/GenBank/DDBJ databases">
        <title>Identification of trans-AT polyketide cluster in two marine bacteria, producers of a novel glutaramide-containing polyketide sesbanimide D and analogs.</title>
        <authorList>
            <person name="Kacar D."/>
            <person name="Rodriguez P."/>
            <person name="Canedo L."/>
            <person name="Gonzalez E."/>
            <person name="Galan B."/>
            <person name="De La Calle F."/>
            <person name="Garcia J.L."/>
        </authorList>
    </citation>
    <scope>NUCLEOTIDE SEQUENCE</scope>
    <source>
        <strain evidence="2">PHM038</strain>
    </source>
</reference>
<gene>
    <name evidence="2" type="ORF">HK439_15390</name>
</gene>
<feature type="transmembrane region" description="Helical" evidence="1">
    <location>
        <begin position="32"/>
        <end position="51"/>
    </location>
</feature>
<dbReference type="Proteomes" id="UP000598467">
    <property type="component" value="Unassembled WGS sequence"/>
</dbReference>
<keyword evidence="1" id="KW-0812">Transmembrane</keyword>
<evidence type="ECO:0000256" key="1">
    <source>
        <dbReference type="SAM" id="Phobius"/>
    </source>
</evidence>
<organism evidence="2 3">
    <name type="scientific">Roseibium aggregatum</name>
    <dbReference type="NCBI Taxonomy" id="187304"/>
    <lineage>
        <taxon>Bacteria</taxon>
        <taxon>Pseudomonadati</taxon>
        <taxon>Pseudomonadota</taxon>
        <taxon>Alphaproteobacteria</taxon>
        <taxon>Hyphomicrobiales</taxon>
        <taxon>Stappiaceae</taxon>
        <taxon>Roseibium</taxon>
    </lineage>
</organism>
<dbReference type="EMBL" id="JABFCZ010000016">
    <property type="protein sequence ID" value="MBD1547651.1"/>
    <property type="molecule type" value="Genomic_DNA"/>
</dbReference>
<name>A0A926P0F1_9HYPH</name>
<keyword evidence="1" id="KW-1133">Transmembrane helix</keyword>
<accession>A0A926P0F1</accession>
<dbReference type="RefSeq" id="WP_190292404.1">
    <property type="nucleotide sequence ID" value="NZ_JABFCZ010000016.1"/>
</dbReference>
<protein>
    <submittedName>
        <fullName evidence="2">Uncharacterized protein</fullName>
    </submittedName>
</protein>